<accession>A0A2R4CAR4</accession>
<dbReference type="InterPro" id="IPR021255">
    <property type="entry name" value="DUF2807"/>
</dbReference>
<dbReference type="RefSeq" id="WP_107142000.1">
    <property type="nucleotide sequence ID" value="NZ_CP028324.1"/>
</dbReference>
<dbReference type="EMBL" id="CP028324">
    <property type="protein sequence ID" value="AVR96652.1"/>
    <property type="molecule type" value="Genomic_DNA"/>
</dbReference>
<proteinExistence type="predicted"/>
<dbReference type="AlphaFoldDB" id="A0A2R4CAR4"/>
<feature type="domain" description="Putative auto-transporter adhesin head GIN" evidence="1">
    <location>
        <begin position="176"/>
        <end position="275"/>
    </location>
</feature>
<gene>
    <name evidence="2" type="ORF">C9I28_13830</name>
</gene>
<dbReference type="Gene3D" id="2.160.20.120">
    <property type="match status" value="1"/>
</dbReference>
<evidence type="ECO:0000313" key="3">
    <source>
        <dbReference type="Proteomes" id="UP000240505"/>
    </source>
</evidence>
<reference evidence="2 3" key="1">
    <citation type="submission" date="2018-03" db="EMBL/GenBank/DDBJ databases">
        <title>Massilia armeniaca sp. nov., isolated from desert soil.</title>
        <authorList>
            <person name="Huang H."/>
            <person name="Ren M."/>
        </authorList>
    </citation>
    <scope>NUCLEOTIDE SEQUENCE [LARGE SCALE GENOMIC DNA]</scope>
    <source>
        <strain evidence="2 3">ZMN-3</strain>
    </source>
</reference>
<dbReference type="PANTHER" id="PTHR39200:SF1">
    <property type="entry name" value="AUTO-TRANSPORTER ADHESIN HEAD GIN DOMAIN-CONTAINING PROTEIN-RELATED"/>
    <property type="match status" value="1"/>
</dbReference>
<dbReference type="PANTHER" id="PTHR39200">
    <property type="entry name" value="HYPOTHETICAL EXPORTED PROTEIN"/>
    <property type="match status" value="1"/>
</dbReference>
<feature type="domain" description="Putative auto-transporter adhesin head GIN" evidence="1">
    <location>
        <begin position="66"/>
        <end position="172"/>
    </location>
</feature>
<organism evidence="2 3">
    <name type="scientific">Pseudoduganella armeniaca</name>
    <dbReference type="NCBI Taxonomy" id="2072590"/>
    <lineage>
        <taxon>Bacteria</taxon>
        <taxon>Pseudomonadati</taxon>
        <taxon>Pseudomonadota</taxon>
        <taxon>Betaproteobacteria</taxon>
        <taxon>Burkholderiales</taxon>
        <taxon>Oxalobacteraceae</taxon>
        <taxon>Telluria group</taxon>
        <taxon>Pseudoduganella</taxon>
    </lineage>
</organism>
<name>A0A2R4CAR4_9BURK</name>
<keyword evidence="3" id="KW-1185">Reference proteome</keyword>
<protein>
    <submittedName>
        <fullName evidence="2">DUF2807 domain-containing protein</fullName>
    </submittedName>
</protein>
<dbReference type="Pfam" id="PF10988">
    <property type="entry name" value="DUF2807"/>
    <property type="match status" value="2"/>
</dbReference>
<dbReference type="Proteomes" id="UP000240505">
    <property type="component" value="Chromosome"/>
</dbReference>
<dbReference type="KEGG" id="masz:C9I28_13830"/>
<evidence type="ECO:0000313" key="2">
    <source>
        <dbReference type="EMBL" id="AVR96652.1"/>
    </source>
</evidence>
<evidence type="ECO:0000259" key="1">
    <source>
        <dbReference type="Pfam" id="PF10988"/>
    </source>
</evidence>
<sequence>MRPPLSAAILVTATLLAGCVIVVPDGDGHWSSERPAVQGDGRIASASRPVAALPALEIEGRRRLDMQVDVQVGGAPALTIEADSNLLEHVHTDVRGDTLHVWSDSDTSASRPVRIRYTVPRLERLETSGYAGTQVAGLDGGSLKIVQRGSGRIELRGRVDRLEAVNSGSGSLLADALDAGDTRVTMNGSGRIHLGTVHGEALRATLYGSGGLTARGEVRAADVTVHGSGAARLAGLRSQRADLAAHGSGDIAIAVSGQVSSRTDGSGTITVYGDPLERSVLGKRTTFVR</sequence>
<dbReference type="PROSITE" id="PS51257">
    <property type="entry name" value="PROKAR_LIPOPROTEIN"/>
    <property type="match status" value="1"/>
</dbReference>